<dbReference type="AlphaFoldDB" id="A0A645AV89"/>
<organism evidence="2">
    <name type="scientific">bioreactor metagenome</name>
    <dbReference type="NCBI Taxonomy" id="1076179"/>
    <lineage>
        <taxon>unclassified sequences</taxon>
        <taxon>metagenomes</taxon>
        <taxon>ecological metagenomes</taxon>
    </lineage>
</organism>
<evidence type="ECO:0000313" key="2">
    <source>
        <dbReference type="EMBL" id="MPM54813.1"/>
    </source>
</evidence>
<keyword evidence="1" id="KW-1133">Transmembrane helix</keyword>
<sequence>MLEKEKSTIPSKIVNSIIYTLFMVLICIQGIFGLVSLIFTKMSVEQGSTWIIICICIGIIFTIFFCTATILEEIKKEK</sequence>
<evidence type="ECO:0000256" key="1">
    <source>
        <dbReference type="SAM" id="Phobius"/>
    </source>
</evidence>
<accession>A0A645AV89</accession>
<protein>
    <submittedName>
        <fullName evidence="2">Uncharacterized protein</fullName>
    </submittedName>
</protein>
<proteinExistence type="predicted"/>
<keyword evidence="1" id="KW-0812">Transmembrane</keyword>
<comment type="caution">
    <text evidence="2">The sequence shown here is derived from an EMBL/GenBank/DDBJ whole genome shotgun (WGS) entry which is preliminary data.</text>
</comment>
<gene>
    <name evidence="2" type="ORF">SDC9_101595</name>
</gene>
<feature type="transmembrane region" description="Helical" evidence="1">
    <location>
        <begin position="50"/>
        <end position="71"/>
    </location>
</feature>
<dbReference type="EMBL" id="VSSQ01014977">
    <property type="protein sequence ID" value="MPM54813.1"/>
    <property type="molecule type" value="Genomic_DNA"/>
</dbReference>
<name>A0A645AV89_9ZZZZ</name>
<reference evidence="2" key="1">
    <citation type="submission" date="2019-08" db="EMBL/GenBank/DDBJ databases">
        <authorList>
            <person name="Kucharzyk K."/>
            <person name="Murdoch R.W."/>
            <person name="Higgins S."/>
            <person name="Loffler F."/>
        </authorList>
    </citation>
    <scope>NUCLEOTIDE SEQUENCE</scope>
</reference>
<feature type="transmembrane region" description="Helical" evidence="1">
    <location>
        <begin position="12"/>
        <end position="38"/>
    </location>
</feature>
<keyword evidence="1" id="KW-0472">Membrane</keyword>